<comment type="caution">
    <text evidence="3">The sequence shown here is derived from an EMBL/GenBank/DDBJ whole genome shotgun (WGS) entry which is preliminary data.</text>
</comment>
<dbReference type="Pfam" id="PF07995">
    <property type="entry name" value="GSDH"/>
    <property type="match status" value="1"/>
</dbReference>
<dbReference type="AlphaFoldDB" id="A0A848DJI1"/>
<protein>
    <submittedName>
        <fullName evidence="3">Glucose dehydrogenase</fullName>
    </submittedName>
</protein>
<gene>
    <name evidence="3" type="ORF">HF519_15075</name>
</gene>
<dbReference type="InterPro" id="IPR011041">
    <property type="entry name" value="Quinoprot_gluc/sorb_DH_b-prop"/>
</dbReference>
<feature type="region of interest" description="Disordered" evidence="1">
    <location>
        <begin position="12"/>
        <end position="70"/>
    </location>
</feature>
<proteinExistence type="predicted"/>
<organism evidence="3 4">
    <name type="scientific">Pseudonocardia bannensis</name>
    <dbReference type="NCBI Taxonomy" id="630973"/>
    <lineage>
        <taxon>Bacteria</taxon>
        <taxon>Bacillati</taxon>
        <taxon>Actinomycetota</taxon>
        <taxon>Actinomycetes</taxon>
        <taxon>Pseudonocardiales</taxon>
        <taxon>Pseudonocardiaceae</taxon>
        <taxon>Pseudonocardia</taxon>
    </lineage>
</organism>
<dbReference type="Proteomes" id="UP000586918">
    <property type="component" value="Unassembled WGS sequence"/>
</dbReference>
<dbReference type="PANTHER" id="PTHR19328:SF13">
    <property type="entry name" value="HIPL1 PROTEIN"/>
    <property type="match status" value="1"/>
</dbReference>
<keyword evidence="4" id="KW-1185">Reference proteome</keyword>
<evidence type="ECO:0000256" key="1">
    <source>
        <dbReference type="SAM" id="MobiDB-lite"/>
    </source>
</evidence>
<dbReference type="PANTHER" id="PTHR19328">
    <property type="entry name" value="HEDGEHOG-INTERACTING PROTEIN"/>
    <property type="match status" value="1"/>
</dbReference>
<evidence type="ECO:0000259" key="2">
    <source>
        <dbReference type="Pfam" id="PF07995"/>
    </source>
</evidence>
<dbReference type="SUPFAM" id="SSF50952">
    <property type="entry name" value="Soluble quinoprotein glucose dehydrogenase"/>
    <property type="match status" value="1"/>
</dbReference>
<sequence length="374" mass="38014">MVLGIVLAGCATFPDQGPRDWRDKLEGAGELGGPPSVQEPPPPGGENGQRDGRPPQSGGQQAPSGCEDPDPQVVATCLEPVGAVAVLPDGKAALVAERTTGRVLRVQRGVPPQLVTTVPVDAAGGGGLTGLVLSPSYAEDQLVYAYASTAEDNRVVRIARGEPPKPVLTGIPRGPRNNGGALGTDVDGTLLVATGNAGEPAPPPGSLNGKLLRIDTLGRPAVGNPDPASPILSSGLQAPQGICTDRSTENTWVTDRAATQDVLHRVAPGPLPAPAWTWPDRPGVAGCMAQPGLVVIAQTGGASIFVLRPAETGAFTGDPETLLAGVYGRLSAATLAPDGLLWLGTVNKQDGKPVSSDDRVIRIQPPSGGGESRA</sequence>
<evidence type="ECO:0000313" key="3">
    <source>
        <dbReference type="EMBL" id="NMH92870.1"/>
    </source>
</evidence>
<feature type="domain" description="Glucose/Sorbosone dehydrogenase" evidence="2">
    <location>
        <begin position="83"/>
        <end position="268"/>
    </location>
</feature>
<dbReference type="Gene3D" id="2.120.10.30">
    <property type="entry name" value="TolB, C-terminal domain"/>
    <property type="match status" value="1"/>
</dbReference>
<dbReference type="InterPro" id="IPR012938">
    <property type="entry name" value="Glc/Sorbosone_DH"/>
</dbReference>
<dbReference type="InterPro" id="IPR011042">
    <property type="entry name" value="6-blade_b-propeller_TolB-like"/>
</dbReference>
<feature type="compositionally biased region" description="Basic and acidic residues" evidence="1">
    <location>
        <begin position="351"/>
        <end position="361"/>
    </location>
</feature>
<evidence type="ECO:0000313" key="4">
    <source>
        <dbReference type="Proteomes" id="UP000586918"/>
    </source>
</evidence>
<reference evidence="3 4" key="1">
    <citation type="submission" date="2020-04" db="EMBL/GenBank/DDBJ databases">
        <authorList>
            <person name="Klaysubun C."/>
            <person name="Duangmal K."/>
            <person name="Lipun K."/>
        </authorList>
    </citation>
    <scope>NUCLEOTIDE SEQUENCE [LARGE SCALE GENOMIC DNA]</scope>
    <source>
        <strain evidence="3 4">DSM 45300</strain>
    </source>
</reference>
<feature type="compositionally biased region" description="Basic and acidic residues" evidence="1">
    <location>
        <begin position="17"/>
        <end position="27"/>
    </location>
</feature>
<dbReference type="EMBL" id="JAAXKZ010000050">
    <property type="protein sequence ID" value="NMH92870.1"/>
    <property type="molecule type" value="Genomic_DNA"/>
</dbReference>
<accession>A0A848DJI1</accession>
<feature type="region of interest" description="Disordered" evidence="1">
    <location>
        <begin position="351"/>
        <end position="374"/>
    </location>
</feature>
<name>A0A848DJI1_9PSEU</name>